<gene>
    <name evidence="3" type="ORF">IM725_13695</name>
</gene>
<feature type="transmembrane region" description="Helical" evidence="1">
    <location>
        <begin position="231"/>
        <end position="248"/>
    </location>
</feature>
<feature type="domain" description="Acyltransferase 3" evidence="2">
    <location>
        <begin position="2"/>
        <end position="321"/>
    </location>
</feature>
<reference evidence="3 4" key="1">
    <citation type="submission" date="2020-10" db="EMBL/GenBank/DDBJ databases">
        <title>Draft genome of Ramlibacter aquaticus LMG 30558.</title>
        <authorList>
            <person name="Props R."/>
        </authorList>
    </citation>
    <scope>NUCLEOTIDE SEQUENCE [LARGE SCALE GENOMIC DNA]</scope>
    <source>
        <strain evidence="3 4">LMG 30558</strain>
    </source>
</reference>
<keyword evidence="1" id="KW-1133">Transmembrane helix</keyword>
<dbReference type="Pfam" id="PF01757">
    <property type="entry name" value="Acyl_transf_3"/>
    <property type="match status" value="1"/>
</dbReference>
<feature type="transmembrane region" description="Helical" evidence="1">
    <location>
        <begin position="306"/>
        <end position="324"/>
    </location>
</feature>
<dbReference type="InterPro" id="IPR002656">
    <property type="entry name" value="Acyl_transf_3_dom"/>
</dbReference>
<evidence type="ECO:0000259" key="2">
    <source>
        <dbReference type="Pfam" id="PF01757"/>
    </source>
</evidence>
<feature type="transmembrane region" description="Helical" evidence="1">
    <location>
        <begin position="7"/>
        <end position="26"/>
    </location>
</feature>
<proteinExistence type="predicted"/>
<keyword evidence="1" id="KW-0812">Transmembrane</keyword>
<name>A0ABR9SH36_9BURK</name>
<feature type="transmembrane region" description="Helical" evidence="1">
    <location>
        <begin position="32"/>
        <end position="53"/>
    </location>
</feature>
<keyword evidence="4" id="KW-1185">Reference proteome</keyword>
<organism evidence="3 4">
    <name type="scientific">Ramlibacter aquaticus</name>
    <dbReference type="NCBI Taxonomy" id="2780094"/>
    <lineage>
        <taxon>Bacteria</taxon>
        <taxon>Pseudomonadati</taxon>
        <taxon>Pseudomonadota</taxon>
        <taxon>Betaproteobacteria</taxon>
        <taxon>Burkholderiales</taxon>
        <taxon>Comamonadaceae</taxon>
        <taxon>Ramlibacter</taxon>
    </lineage>
</organism>
<feature type="transmembrane region" description="Helical" evidence="1">
    <location>
        <begin position="124"/>
        <end position="143"/>
    </location>
</feature>
<dbReference type="PANTHER" id="PTHR23028:SF53">
    <property type="entry name" value="ACYL_TRANSF_3 DOMAIN-CONTAINING PROTEIN"/>
    <property type="match status" value="1"/>
</dbReference>
<comment type="caution">
    <text evidence="3">The sequence shown here is derived from an EMBL/GenBank/DDBJ whole genome shotgun (WGS) entry which is preliminary data.</text>
</comment>
<evidence type="ECO:0000256" key="1">
    <source>
        <dbReference type="SAM" id="Phobius"/>
    </source>
</evidence>
<feature type="transmembrane region" description="Helical" evidence="1">
    <location>
        <begin position="201"/>
        <end position="219"/>
    </location>
</feature>
<evidence type="ECO:0000313" key="3">
    <source>
        <dbReference type="EMBL" id="MBE7941628.1"/>
    </source>
</evidence>
<feature type="transmembrane region" description="Helical" evidence="1">
    <location>
        <begin position="74"/>
        <end position="95"/>
    </location>
</feature>
<keyword evidence="1" id="KW-0472">Membrane</keyword>
<dbReference type="Proteomes" id="UP000715965">
    <property type="component" value="Unassembled WGS sequence"/>
</dbReference>
<protein>
    <submittedName>
        <fullName evidence="3">Acyltransferase</fullName>
    </submittedName>
</protein>
<feature type="transmembrane region" description="Helical" evidence="1">
    <location>
        <begin position="268"/>
        <end position="286"/>
    </location>
</feature>
<dbReference type="GO" id="GO:0016746">
    <property type="term" value="F:acyltransferase activity"/>
    <property type="evidence" value="ECO:0007669"/>
    <property type="project" value="UniProtKB-KW"/>
</dbReference>
<dbReference type="RefSeq" id="WP_193781164.1">
    <property type="nucleotide sequence ID" value="NZ_JADDOJ010000057.1"/>
</dbReference>
<dbReference type="PANTHER" id="PTHR23028">
    <property type="entry name" value="ACETYLTRANSFERASE"/>
    <property type="match status" value="1"/>
</dbReference>
<keyword evidence="3" id="KW-0012">Acyltransferase</keyword>
<feature type="transmembrane region" description="Helical" evidence="1">
    <location>
        <begin position="150"/>
        <end position="169"/>
    </location>
</feature>
<sequence>MNAGLNLVRFFLAANVVAFHLWNAAAPGAGPIAVIGFFFTSGFLITQVVQEVYAQPRKIGAFVLNRSLRIFPQYFAALGLGLLVIRAYPGVAYHINTYLRWPATPAEWVPQLTVFGLIDAHVRVLPATWTLGTELYFYLLIGLLTGRSRWTALALAVVSIPVGALCALGKLPFPFYGSAMGNGFVLALGSLAYFHRQAIRVGWPGFVLALLAWLANLYLVPGLEQSDLDPVNLTASVLPFAAILLFLVQHPLPRTSRLAPLFDTLGKLAYPLFLLHWTVSVVLSALFFDGQASFDATDLLHGGEYFAAMFAGALACSVGFYLLIDRPIEHLRRRVRGRAAA</sequence>
<evidence type="ECO:0000313" key="4">
    <source>
        <dbReference type="Proteomes" id="UP000715965"/>
    </source>
</evidence>
<dbReference type="EMBL" id="JADDOJ010000057">
    <property type="protein sequence ID" value="MBE7941628.1"/>
    <property type="molecule type" value="Genomic_DNA"/>
</dbReference>
<accession>A0ABR9SH36</accession>
<keyword evidence="3" id="KW-0808">Transferase</keyword>
<feature type="transmembrane region" description="Helical" evidence="1">
    <location>
        <begin position="175"/>
        <end position="194"/>
    </location>
</feature>
<dbReference type="InterPro" id="IPR050879">
    <property type="entry name" value="Acyltransferase_3"/>
</dbReference>